<evidence type="ECO:0000313" key="1">
    <source>
        <dbReference type="EMBL" id="AOM82248.1"/>
    </source>
</evidence>
<accession>A0A1D7QTF1</accession>
<organism evidence="1 2">
    <name type="scientific">Salisediminibacterium beveridgei</name>
    <dbReference type="NCBI Taxonomy" id="632773"/>
    <lineage>
        <taxon>Bacteria</taxon>
        <taxon>Bacillati</taxon>
        <taxon>Bacillota</taxon>
        <taxon>Bacilli</taxon>
        <taxon>Bacillales</taxon>
        <taxon>Bacillaceae</taxon>
        <taxon>Salisediminibacterium</taxon>
    </lineage>
</organism>
<dbReference type="RefSeq" id="WP_069364357.1">
    <property type="nucleotide sequence ID" value="NZ_CP012502.1"/>
</dbReference>
<dbReference type="AlphaFoldDB" id="A0A1D7QTF1"/>
<dbReference type="EMBL" id="CP012502">
    <property type="protein sequence ID" value="AOM82248.1"/>
    <property type="molecule type" value="Genomic_DNA"/>
</dbReference>
<dbReference type="PROSITE" id="PS51257">
    <property type="entry name" value="PROKAR_LIPOPROTEIN"/>
    <property type="match status" value="1"/>
</dbReference>
<proteinExistence type="predicted"/>
<dbReference type="Proteomes" id="UP000094463">
    <property type="component" value="Chromosome"/>
</dbReference>
<protein>
    <submittedName>
        <fullName evidence="1">Uncharacterized protein</fullName>
    </submittedName>
</protein>
<name>A0A1D7QTF1_9BACI</name>
<gene>
    <name evidence="1" type="ORF">BBEV_0877</name>
</gene>
<reference evidence="1 2" key="1">
    <citation type="submission" date="2015-08" db="EMBL/GenBank/DDBJ databases">
        <title>The complete genome sequence of Bacillus beveridgei MLTeJB.</title>
        <authorList>
            <person name="Hanson T.E."/>
            <person name="Mesa C."/>
            <person name="Basesman S.M."/>
            <person name="Oremland R.S."/>
        </authorList>
    </citation>
    <scope>NUCLEOTIDE SEQUENCE [LARGE SCALE GENOMIC DNA]</scope>
    <source>
        <strain evidence="1 2">MLTeJB</strain>
    </source>
</reference>
<dbReference type="PATRIC" id="fig|632773.3.peg.931"/>
<dbReference type="KEGG" id="bbev:BBEV_0877"/>
<keyword evidence="2" id="KW-1185">Reference proteome</keyword>
<sequence>MVRKFIWIGAGFLTMSLITACQNDNVEDSSLDISFEEVEAVYHENTPPLSADDYADLTAYAQILFQNRLYLVDEDDVQEIEKWFIRYYIQREEFQEDWELIEMIQLAEDRYIYEQAWRQYAEDEYGVSVTDEIVERQARYNVQVYENNTPALIEGMSAGLDKSLEEFLMVFDRDHAERTVIWQRLIPELLEGSQHDDSEYMSGVHLREQFDQEVEEYLNEIGEISLHKE</sequence>
<evidence type="ECO:0000313" key="2">
    <source>
        <dbReference type="Proteomes" id="UP000094463"/>
    </source>
</evidence>
<dbReference type="OrthoDB" id="2436339at2"/>